<dbReference type="SUPFAM" id="SSF54452">
    <property type="entry name" value="MHC antigen-recognition domain"/>
    <property type="match status" value="1"/>
</dbReference>
<reference evidence="4" key="3">
    <citation type="submission" date="2025-09" db="UniProtKB">
        <authorList>
            <consortium name="Ensembl"/>
        </authorList>
    </citation>
    <scope>IDENTIFICATION</scope>
</reference>
<organism evidence="4 5">
    <name type="scientific">Oreochromis aureus</name>
    <name type="common">Israeli tilapia</name>
    <name type="synonym">Chromis aureus</name>
    <dbReference type="NCBI Taxonomy" id="47969"/>
    <lineage>
        <taxon>Eukaryota</taxon>
        <taxon>Metazoa</taxon>
        <taxon>Chordata</taxon>
        <taxon>Craniata</taxon>
        <taxon>Vertebrata</taxon>
        <taxon>Euteleostomi</taxon>
        <taxon>Actinopterygii</taxon>
        <taxon>Neopterygii</taxon>
        <taxon>Teleostei</taxon>
        <taxon>Neoteleostei</taxon>
        <taxon>Acanthomorphata</taxon>
        <taxon>Ovalentaria</taxon>
        <taxon>Cichlomorphae</taxon>
        <taxon>Cichliformes</taxon>
        <taxon>Cichlidae</taxon>
        <taxon>African cichlids</taxon>
        <taxon>Pseudocrenilabrinae</taxon>
        <taxon>Oreochromini</taxon>
        <taxon>Oreochromis</taxon>
    </lineage>
</organism>
<evidence type="ECO:0000256" key="2">
    <source>
        <dbReference type="RuleBase" id="RU004439"/>
    </source>
</evidence>
<dbReference type="Ensembl" id="ENSOABT00000073809.1">
    <property type="protein sequence ID" value="ENSOABP00000066947.1"/>
    <property type="gene ID" value="ENSOABG00000039630.1"/>
</dbReference>
<dbReference type="PRINTS" id="PR01638">
    <property type="entry name" value="MHCCLASSI"/>
</dbReference>
<dbReference type="AlphaFoldDB" id="A0AAZ1XH57"/>
<dbReference type="InterPro" id="IPR037055">
    <property type="entry name" value="MHC_I-like_Ag-recog_sf"/>
</dbReference>
<dbReference type="InterPro" id="IPR001039">
    <property type="entry name" value="MHC_I_a_a1/a2"/>
</dbReference>
<name>A0AAZ1XH57_OREAU</name>
<dbReference type="PANTHER" id="PTHR16675:SF193">
    <property type="entry name" value="LOC571647 PROTEIN-RELATED"/>
    <property type="match status" value="1"/>
</dbReference>
<reference evidence="4" key="2">
    <citation type="submission" date="2025-08" db="UniProtKB">
        <authorList>
            <consortium name="Ensembl"/>
        </authorList>
    </citation>
    <scope>IDENTIFICATION</scope>
</reference>
<feature type="domain" description="MHC class I-like antigen recognition-like" evidence="3">
    <location>
        <begin position="1"/>
        <end position="160"/>
    </location>
</feature>
<dbReference type="Pfam" id="PF00129">
    <property type="entry name" value="MHC_I"/>
    <property type="match status" value="1"/>
</dbReference>
<dbReference type="InterPro" id="IPR011162">
    <property type="entry name" value="MHC_I/II-like_Ag-recog"/>
</dbReference>
<dbReference type="Proteomes" id="UP000472276">
    <property type="component" value="Unassembled WGS sequence"/>
</dbReference>
<sequence length="169" mass="19931">MGLLDDKMIDYFDSENQEKVPKQEWMRECLPADYWDKGTQSRKSKQQWFKVNIGILMERMRQNESANPHVLQWMHGCEGETQPDGTLRFVRGMDKYAYDGHDFLSFDVKNGVWVAQSPEAEPTKRTWDAVQVLKEYTKGYLENECIDWLNKFVNYGQQQLQTACMSDIK</sequence>
<proteinExistence type="inferred from homology"/>
<evidence type="ECO:0000256" key="1">
    <source>
        <dbReference type="ARBA" id="ARBA00023180"/>
    </source>
</evidence>
<dbReference type="InterPro" id="IPR050208">
    <property type="entry name" value="MHC_class-I_related"/>
</dbReference>
<reference evidence="5" key="1">
    <citation type="submission" date="2020-03" db="EMBL/GenBank/DDBJ databases">
        <title>Evolution of repeat sequences and sex chromosomes of tilapia species revealed by chromosome-level genomes.</title>
        <authorList>
            <person name="Xu L."/>
            <person name="Tao W."/>
            <person name="Wang D."/>
            <person name="Zhou Q."/>
        </authorList>
    </citation>
    <scope>NUCLEOTIDE SEQUENCE [LARGE SCALE GENOMIC DNA]</scope>
    <source>
        <strain evidence="5">Israel</strain>
    </source>
</reference>
<protein>
    <recommendedName>
        <fullName evidence="3">MHC class I-like antigen recognition-like domain-containing protein</fullName>
    </recommendedName>
</protein>
<comment type="similarity">
    <text evidence="2">Belongs to the MHC class I family.</text>
</comment>
<evidence type="ECO:0000313" key="5">
    <source>
        <dbReference type="Proteomes" id="UP000472276"/>
    </source>
</evidence>
<dbReference type="PANTHER" id="PTHR16675">
    <property type="entry name" value="MHC CLASS I-RELATED"/>
    <property type="match status" value="1"/>
</dbReference>
<dbReference type="InterPro" id="IPR011161">
    <property type="entry name" value="MHC_I-like_Ag-recog"/>
</dbReference>
<evidence type="ECO:0000313" key="4">
    <source>
        <dbReference type="Ensembl" id="ENSOABP00000066947.1"/>
    </source>
</evidence>
<keyword evidence="1" id="KW-0325">Glycoprotein</keyword>
<evidence type="ECO:0000259" key="3">
    <source>
        <dbReference type="Pfam" id="PF00129"/>
    </source>
</evidence>
<dbReference type="GO" id="GO:0006955">
    <property type="term" value="P:immune response"/>
    <property type="evidence" value="ECO:0007669"/>
    <property type="project" value="TreeGrafter"/>
</dbReference>
<dbReference type="GO" id="GO:0009897">
    <property type="term" value="C:external side of plasma membrane"/>
    <property type="evidence" value="ECO:0007669"/>
    <property type="project" value="TreeGrafter"/>
</dbReference>
<accession>A0AAZ1XH57</accession>
<dbReference type="FunFam" id="3.30.500.10:FF:000005">
    <property type="entry name" value="MHC class I antigen ZKA transcript variant 1"/>
    <property type="match status" value="1"/>
</dbReference>
<keyword evidence="5" id="KW-1185">Reference proteome</keyword>
<dbReference type="Gene3D" id="3.30.500.10">
    <property type="entry name" value="MHC class I-like antigen recognition-like"/>
    <property type="match status" value="1"/>
</dbReference>
<dbReference type="GO" id="GO:0005615">
    <property type="term" value="C:extracellular space"/>
    <property type="evidence" value="ECO:0007669"/>
    <property type="project" value="TreeGrafter"/>
</dbReference>